<dbReference type="PROSITE" id="PS00682">
    <property type="entry name" value="ZP_1"/>
    <property type="match status" value="1"/>
</dbReference>
<name>A0A5C6NP79_9TELE</name>
<proteinExistence type="predicted"/>
<accession>A0A5C6NP79</accession>
<organism evidence="10 11">
    <name type="scientific">Takifugu flavidus</name>
    <name type="common">sansaifugu</name>
    <dbReference type="NCBI Taxonomy" id="433684"/>
    <lineage>
        <taxon>Eukaryota</taxon>
        <taxon>Metazoa</taxon>
        <taxon>Chordata</taxon>
        <taxon>Craniata</taxon>
        <taxon>Vertebrata</taxon>
        <taxon>Euteleostomi</taxon>
        <taxon>Actinopterygii</taxon>
        <taxon>Neopterygii</taxon>
        <taxon>Teleostei</taxon>
        <taxon>Neoteleostei</taxon>
        <taxon>Acanthomorphata</taxon>
        <taxon>Eupercaria</taxon>
        <taxon>Tetraodontiformes</taxon>
        <taxon>Tetradontoidea</taxon>
        <taxon>Tetraodontidae</taxon>
        <taxon>Takifugu</taxon>
    </lineage>
</organism>
<dbReference type="Pfam" id="PF00100">
    <property type="entry name" value="Zona_pellucida"/>
    <property type="match status" value="1"/>
</dbReference>
<dbReference type="InterPro" id="IPR001507">
    <property type="entry name" value="ZP_dom"/>
</dbReference>
<dbReference type="GO" id="GO:0005886">
    <property type="term" value="C:plasma membrane"/>
    <property type="evidence" value="ECO:0007669"/>
    <property type="project" value="UniProtKB-SubCell"/>
</dbReference>
<comment type="subcellular location">
    <subcellularLocation>
        <location evidence="1">Cell membrane</location>
    </subcellularLocation>
    <subcellularLocation>
        <location evidence="2">Secreted</location>
    </subcellularLocation>
</comment>
<dbReference type="PROSITE" id="PS51034">
    <property type="entry name" value="ZP_2"/>
    <property type="match status" value="1"/>
</dbReference>
<feature type="chain" id="PRO_5023046575" evidence="8">
    <location>
        <begin position="23"/>
        <end position="914"/>
    </location>
</feature>
<keyword evidence="3" id="KW-1003">Cell membrane</keyword>
<sequence length="914" mass="103277">MGWPRNILLWNLMAALITLGQARPKFSSHASNRLKPDCVGNLMRLSLHEALAVGNQLEVEAINGTTNIALTPSLAAQCGYSMESDPWGNTRIYTSLLACYVDNKNDEVFNIGLALKMYSQSLSEIVTHNVAHTCSYSQWASREILCDRNYMEVSHRMAKTDDAVKGHTQEEESNAVPEASAAHGIWKMTFYTPEPVSMVQREAEQAGYSSMITSKRVVMRSPYNTPETYSEDVAGVPMEVFRVSAYYKDPHGLSVVNMVAACPTGKFELTSQSGVLFTDDIISWHVPYRITPLLDGTFKVVEIHMGINGQRLDKAQISTRGYKLATTEFHIIVEIPIGAPDGYFKSHAPDYQYHIVYMVEPMLEVLWTAGNGREDTRYKVLFPITTPLIPRPPRHQDDTATGDRMFAVLLGDFLQDVELRNITFTTGVLTVQECNARGYIVQEHIALDNSKGFSLHVPFDADVVLKRNPELLVTEYVLPVSFGLVVVPEEVPFSHTLELHATLEDVVLPSLTGICDESNFYLSVKYGSQGSNFQTWLGPQHLTEEVLELYNFQENGTHFSLIVPYNAKDTAFEIITSNSIRARADLLLYDHINNRALANLFLACTFPLITTNCYSNGTMTAVAVKVESLNNLTPGSLTLKDTSCKPVFSDDRFAYFSFSIDSCGTTRTFFSHYVMYENEIGHFNTRNSYKRTSLATAPDPEYRQTISCYYVVNETKAISFGYKPRGVDFATQVGQGHFDVKMKLAYDSSYQSCYKDEEFPVTKYLREPLYFDVFLESSDPNLELLLDNCWATLHEDSTSTPSWDIIVDGCENQDDGYSTTFLPVHNPKVEFPYQHKHFSVKMFTFIRDEEVLEDQIYFHCNAVICDSNQMEGICRRDCAYPRDSSYTYPGMNWKGKRDDSSQRLTSSGLIHLKY</sequence>
<evidence type="ECO:0000256" key="5">
    <source>
        <dbReference type="ARBA" id="ARBA00023136"/>
    </source>
</evidence>
<evidence type="ECO:0000259" key="9">
    <source>
        <dbReference type="PROSITE" id="PS51034"/>
    </source>
</evidence>
<dbReference type="InterPro" id="IPR042235">
    <property type="entry name" value="ZP-C_dom"/>
</dbReference>
<dbReference type="Gene3D" id="2.60.40.4100">
    <property type="entry name" value="Zona pellucida, ZP-C domain"/>
    <property type="match status" value="1"/>
</dbReference>
<dbReference type="AlphaFoldDB" id="A0A5C6NP79"/>
<evidence type="ECO:0000313" key="11">
    <source>
        <dbReference type="Proteomes" id="UP000324091"/>
    </source>
</evidence>
<keyword evidence="7" id="KW-0325">Glycoprotein</keyword>
<dbReference type="GO" id="GO:0005576">
    <property type="term" value="C:extracellular region"/>
    <property type="evidence" value="ECO:0007669"/>
    <property type="project" value="UniProtKB-SubCell"/>
</dbReference>
<feature type="domain" description="ZP" evidence="9">
    <location>
        <begin position="612"/>
        <end position="881"/>
    </location>
</feature>
<dbReference type="EMBL" id="RHFK02000011">
    <property type="protein sequence ID" value="TWW68695.1"/>
    <property type="molecule type" value="Genomic_DNA"/>
</dbReference>
<gene>
    <name evidence="10" type="ORF">D4764_19G0004930</name>
</gene>
<dbReference type="PANTHER" id="PTHR47130:SF3">
    <property type="entry name" value="ZONA PELLUCIDA PROTEIN"/>
    <property type="match status" value="1"/>
</dbReference>
<dbReference type="PANTHER" id="PTHR47130">
    <property type="entry name" value="SI:DKEY-19B23.11-RELATED"/>
    <property type="match status" value="1"/>
</dbReference>
<feature type="signal peptide" evidence="8">
    <location>
        <begin position="1"/>
        <end position="22"/>
    </location>
</feature>
<dbReference type="InterPro" id="IPR055356">
    <property type="entry name" value="ZP-N"/>
</dbReference>
<keyword evidence="8" id="KW-0732">Signal</keyword>
<evidence type="ECO:0000256" key="6">
    <source>
        <dbReference type="ARBA" id="ARBA00023157"/>
    </source>
</evidence>
<keyword evidence="11" id="KW-1185">Reference proteome</keyword>
<evidence type="ECO:0000256" key="1">
    <source>
        <dbReference type="ARBA" id="ARBA00004236"/>
    </source>
</evidence>
<evidence type="ECO:0000256" key="2">
    <source>
        <dbReference type="ARBA" id="ARBA00004613"/>
    </source>
</evidence>
<evidence type="ECO:0000256" key="3">
    <source>
        <dbReference type="ARBA" id="ARBA00022475"/>
    </source>
</evidence>
<dbReference type="PRINTS" id="PR00023">
    <property type="entry name" value="ZPELLUCIDA"/>
</dbReference>
<dbReference type="Pfam" id="PF23344">
    <property type="entry name" value="ZP-N"/>
    <property type="match status" value="1"/>
</dbReference>
<keyword evidence="6" id="KW-1015">Disulfide bond</keyword>
<dbReference type="InterPro" id="IPR017977">
    <property type="entry name" value="ZP_dom_CS"/>
</dbReference>
<comment type="caution">
    <text evidence="10">The sequence shown here is derived from an EMBL/GenBank/DDBJ whole genome shotgun (WGS) entry which is preliminary data.</text>
</comment>
<keyword evidence="5" id="KW-0472">Membrane</keyword>
<dbReference type="Proteomes" id="UP000324091">
    <property type="component" value="Chromosome 19"/>
</dbReference>
<protein>
    <submittedName>
        <fullName evidence="10">Zona pellucida sperm-binding protein 2</fullName>
    </submittedName>
</protein>
<evidence type="ECO:0000256" key="8">
    <source>
        <dbReference type="SAM" id="SignalP"/>
    </source>
</evidence>
<dbReference type="InterPro" id="IPR058876">
    <property type="entry name" value="Ig-like_ZP"/>
</dbReference>
<dbReference type="Gene3D" id="2.60.40.3210">
    <property type="entry name" value="Zona pellucida, ZP-N domain"/>
    <property type="match status" value="1"/>
</dbReference>
<dbReference type="SMART" id="SM00241">
    <property type="entry name" value="ZP"/>
    <property type="match status" value="1"/>
</dbReference>
<reference evidence="10 11" key="1">
    <citation type="submission" date="2019-04" db="EMBL/GenBank/DDBJ databases">
        <title>Chromosome genome assembly for Takifugu flavidus.</title>
        <authorList>
            <person name="Xiao S."/>
        </authorList>
    </citation>
    <scope>NUCLEOTIDE SEQUENCE [LARGE SCALE GENOMIC DNA]</scope>
    <source>
        <strain evidence="10">HTHZ2018</strain>
        <tissue evidence="10">Muscle</tissue>
    </source>
</reference>
<evidence type="ECO:0000256" key="7">
    <source>
        <dbReference type="ARBA" id="ARBA00023180"/>
    </source>
</evidence>
<dbReference type="InterPro" id="IPR055355">
    <property type="entry name" value="ZP-C"/>
</dbReference>
<evidence type="ECO:0000313" key="10">
    <source>
        <dbReference type="EMBL" id="TWW68695.1"/>
    </source>
</evidence>
<dbReference type="InterPro" id="IPR048290">
    <property type="entry name" value="ZP_chr"/>
</dbReference>
<keyword evidence="4" id="KW-0964">Secreted</keyword>
<dbReference type="Pfam" id="PF26562">
    <property type="entry name" value="Ig-like"/>
    <property type="match status" value="1"/>
</dbReference>
<evidence type="ECO:0000256" key="4">
    <source>
        <dbReference type="ARBA" id="ARBA00022525"/>
    </source>
</evidence>